<dbReference type="Proteomes" id="UP000676194">
    <property type="component" value="Chromosome"/>
</dbReference>
<keyword evidence="3 4" id="KW-0408">Iron</keyword>
<dbReference type="PROSITE" id="PS51007">
    <property type="entry name" value="CYTC"/>
    <property type="match status" value="1"/>
</dbReference>
<dbReference type="GO" id="GO:0046872">
    <property type="term" value="F:metal ion binding"/>
    <property type="evidence" value="ECO:0007669"/>
    <property type="project" value="UniProtKB-KW"/>
</dbReference>
<dbReference type="AlphaFoldDB" id="A0A8E6BBJ8"/>
<dbReference type="PANTHER" id="PTHR30600">
    <property type="entry name" value="CYTOCHROME C PEROXIDASE-RELATED"/>
    <property type="match status" value="1"/>
</dbReference>
<evidence type="ECO:0000313" key="6">
    <source>
        <dbReference type="EMBL" id="QVL34854.1"/>
    </source>
</evidence>
<keyword evidence="2 4" id="KW-0479">Metal-binding</keyword>
<gene>
    <name evidence="6" type="ORF">KIH39_05590</name>
</gene>
<dbReference type="InterPro" id="IPR009056">
    <property type="entry name" value="Cyt_c-like_dom"/>
</dbReference>
<dbReference type="GO" id="GO:0020037">
    <property type="term" value="F:heme binding"/>
    <property type="evidence" value="ECO:0007669"/>
    <property type="project" value="InterPro"/>
</dbReference>
<keyword evidence="7" id="KW-1185">Reference proteome</keyword>
<dbReference type="GO" id="GO:0004130">
    <property type="term" value="F:cytochrome-c peroxidase activity"/>
    <property type="evidence" value="ECO:0007669"/>
    <property type="project" value="TreeGrafter"/>
</dbReference>
<proteinExistence type="predicted"/>
<dbReference type="Pfam" id="PF21419">
    <property type="entry name" value="RoxA-like_Cyt-c"/>
    <property type="match status" value="1"/>
</dbReference>
<sequence length="444" mass="50101">MLYLAFAAIPIFDNSATFAAEPKAPDSSVDRGYKALTETPFVPPLWSYSSYDKLWKVWEAKEKPANYQGEVQKRYGLHSAPFKNGELPMGLRKASFLIEGLTIDCMVCHAGSILGKSYIGLGNSSLDVHALFEDLNLAEGRKTKLPFTFSNARGTNEAGGMGVYLLGYREPDLKLRSSRKDLGLHDDLCEDVPAWWILKKKQTMYYTGGADARSVRSKMQFMMSPLVSRADFERHEKAFQDIDAFIKSVEAPKYPFPIDQKLADKGGLVFNENCAKCHGTYGEKWTYPNKIIPIEQIGTDRKRFDGITAKFGEAYNESWFSKEKGDGYLVTQTKGYQAPPLDGIWATAPYLHNGSVPTLYALLKSDVRPKLFTRSFETNEADYDRDKVGWKITEVKSIPMSISVFEQRKYYDTSKPGRSNRGHTFGDDLTEGERKAVLEYLKTL</sequence>
<keyword evidence="1 4" id="KW-0349">Heme</keyword>
<dbReference type="PANTHER" id="PTHR30600:SF9">
    <property type="entry name" value="BLR7738 PROTEIN"/>
    <property type="match status" value="1"/>
</dbReference>
<accession>A0A8E6BBJ8</accession>
<evidence type="ECO:0000313" key="7">
    <source>
        <dbReference type="Proteomes" id="UP000676194"/>
    </source>
</evidence>
<dbReference type="GO" id="GO:0009055">
    <property type="term" value="F:electron transfer activity"/>
    <property type="evidence" value="ECO:0007669"/>
    <property type="project" value="InterPro"/>
</dbReference>
<dbReference type="InterPro" id="IPR051395">
    <property type="entry name" value="Cytochrome_c_Peroxidase/MauG"/>
</dbReference>
<reference evidence="6" key="1">
    <citation type="submission" date="2021-05" db="EMBL/GenBank/DDBJ databases">
        <title>Complete genome sequence of the cellulolytic planctomycete Telmatocola sphagniphila SP2T and characterization of the first cellulase from planctomycetes.</title>
        <authorList>
            <person name="Rakitin A.L."/>
            <person name="Beletsky A.V."/>
            <person name="Naumoff D.G."/>
            <person name="Kulichevskaya I.S."/>
            <person name="Mardanov A.V."/>
            <person name="Ravin N.V."/>
            <person name="Dedysh S.N."/>
        </authorList>
    </citation>
    <scope>NUCLEOTIDE SEQUENCE</scope>
    <source>
        <strain evidence="6">SP2T</strain>
    </source>
</reference>
<dbReference type="EMBL" id="CP074694">
    <property type="protein sequence ID" value="QVL34854.1"/>
    <property type="molecule type" value="Genomic_DNA"/>
</dbReference>
<dbReference type="InterPro" id="IPR036909">
    <property type="entry name" value="Cyt_c-like_dom_sf"/>
</dbReference>
<dbReference type="SUPFAM" id="SSF46626">
    <property type="entry name" value="Cytochrome c"/>
    <property type="match status" value="1"/>
</dbReference>
<protein>
    <recommendedName>
        <fullName evidence="5">Cytochrome c domain-containing protein</fullName>
    </recommendedName>
</protein>
<dbReference type="KEGG" id="tsph:KIH39_05590"/>
<evidence type="ECO:0000256" key="1">
    <source>
        <dbReference type="ARBA" id="ARBA00022617"/>
    </source>
</evidence>
<evidence type="ECO:0000256" key="2">
    <source>
        <dbReference type="ARBA" id="ARBA00022723"/>
    </source>
</evidence>
<evidence type="ECO:0000256" key="3">
    <source>
        <dbReference type="ARBA" id="ARBA00023004"/>
    </source>
</evidence>
<feature type="domain" description="Cytochrome c" evidence="5">
    <location>
        <begin position="261"/>
        <end position="444"/>
    </location>
</feature>
<evidence type="ECO:0000256" key="4">
    <source>
        <dbReference type="PROSITE-ProRule" id="PRU00433"/>
    </source>
</evidence>
<organism evidence="6 7">
    <name type="scientific">Telmatocola sphagniphila</name>
    <dbReference type="NCBI Taxonomy" id="1123043"/>
    <lineage>
        <taxon>Bacteria</taxon>
        <taxon>Pseudomonadati</taxon>
        <taxon>Planctomycetota</taxon>
        <taxon>Planctomycetia</taxon>
        <taxon>Gemmatales</taxon>
        <taxon>Gemmataceae</taxon>
    </lineage>
</organism>
<evidence type="ECO:0000259" key="5">
    <source>
        <dbReference type="PROSITE" id="PS51007"/>
    </source>
</evidence>
<name>A0A8E6BBJ8_9BACT</name>
<dbReference type="Gene3D" id="1.10.760.10">
    <property type="entry name" value="Cytochrome c-like domain"/>
    <property type="match status" value="1"/>
</dbReference>